<geneLocation type="plasmid" evidence="1 2">
    <name>pMETEV01</name>
</geneLocation>
<dbReference type="GeneID" id="9348027"/>
<dbReference type="OrthoDB" id="59577at2157"/>
<proteinExistence type="predicted"/>
<dbReference type="Proteomes" id="UP000000391">
    <property type="component" value="Plasmid pMETEV01"/>
</dbReference>
<keyword evidence="2" id="KW-1185">Reference proteome</keyword>
<sequence>MKGIKNIAKFATFLMIMIAVTGMAAGNTTSISPENKVVNSSTNINYEVGNTTSNSGNISVILDKDGDGYYNSSDDRISSNSSFSTSPVDISVNVPDWTDGEYDVYAYDSATVNDGDDLSNNANISTTLTIDDDNPSVSSITTPIYTKSSEDVPVEFTYTEDNPSSVDIIIGSNTESFTLSTSGSSETKTFSSTNLPSSEGKYNITVKITDQAGNTGNKKCENEVTVDDTKPSVTNVQITDVTDDNGFVKSGDTVKIEANIIDNFNDPLQSKYTTKDMFGSGTIDLNYDSGDTYNATFTVDSGANDGEESLTINATDKAGNSNDTETSGTLTIDTTEPTLEDAESVDKTTINVTLSDDGSGINKSSIDTNDFDLSYGNIGLVNSTNVTDGATSQQIIQIELRDPVDSESVDVVLNSSNDGIKDKAGNSNNSGSVTVTGMDSVAPTLDHASKINATKIKVQLSDSGSGIDNSTISSSDFALSTGTISSIDKSSISDGDSDVDLILILDSPVNSDTVTVSLQNDGVADISGNYQTSGSEEVSGMDGVAPTISDYKVVNPNKDNRNLTIEFNSTEKLTNITADIKTDDGSPITTINESNFNEFTSESNYTYNATYEFSSDGWYKVELVTANDSNDNNGSSGDEYISGAVVDTTKPVIDSVTPNNTMVTDDQKVISFNVSDTYPLKLSVKIGNETNLTKYGNNSTVTPTDEPVKDQIFVIDSSNSGIHFDDEKIVVTVEVTDMYDNIQTKQWNFTVDATSPSVEYAVIDNGFSTNDMTGVNVKFSEGINTSVPEDISMVISNGETQKQIPFNTMVSPTIDASSDILQFNKTNVLIDSKDYEIIGFNNVSDKNGNDVSVNEDIEIDAFRRNIGTSEWNYVSFPMATEGTMSIDAAMETSKDYTMWRYHNGEWEVYSPGVKHGFTNVEGGLGYVVKAKDSSFTLAPNVETVYDGDADETLGTTTVYEGWNLLGSYEEYADDNLVQLGRFVSTYYYPHGERLPSNGFPAGNTVWCSFTELSNGQANYNAGEIKRVD</sequence>
<dbReference type="Gene3D" id="3.30.420.430">
    <property type="match status" value="1"/>
</dbReference>
<gene>
    <name evidence="1" type="ordered locus">Metev_2372</name>
</gene>
<keyword evidence="1" id="KW-0614">Plasmid</keyword>
<dbReference type="EMBL" id="CP002070">
    <property type="protein sequence ID" value="ADI75182.1"/>
    <property type="molecule type" value="Genomic_DNA"/>
</dbReference>
<reference evidence="1 2" key="1">
    <citation type="submission" date="2010-06" db="EMBL/GenBank/DDBJ databases">
        <title>Complete sequence plasmid of Methanohalobium evestigatum Z-7303.</title>
        <authorList>
            <consortium name="US DOE Joint Genome Institute"/>
            <person name="Lucas S."/>
            <person name="Copeland A."/>
            <person name="Lapidus A."/>
            <person name="Cheng J.-F."/>
            <person name="Bruce D."/>
            <person name="Goodwin L."/>
            <person name="Pitluck S."/>
            <person name="Saunders E."/>
            <person name="Detter J.C."/>
            <person name="Han C."/>
            <person name="Tapia R."/>
            <person name="Land M."/>
            <person name="Hauser L."/>
            <person name="Kyrpides N."/>
            <person name="Mikhailova N."/>
            <person name="Sieprawska-Lupa M."/>
            <person name="Whitman W.B."/>
            <person name="Anderson I."/>
            <person name="Woyke T."/>
        </authorList>
    </citation>
    <scope>NUCLEOTIDE SEQUENCE [LARGE SCALE GENOMIC DNA]</scope>
    <source>
        <strain evidence="2">ATCC BAA-1072 / DSM 3721 / NBRC 107634 / OCM 161 / Z-7303</strain>
        <plasmid evidence="2">Plasmid pMETEV01</plasmid>
    </source>
</reference>
<accession>D7EC60</accession>
<protein>
    <submittedName>
        <fullName evidence="1">Uncharacterized protein</fullName>
    </submittedName>
</protein>
<dbReference type="RefSeq" id="WP_013195746.1">
    <property type="nucleotide sequence ID" value="NC_014254.1"/>
</dbReference>
<dbReference type="KEGG" id="mev:Metev_2372"/>
<dbReference type="HOGENOM" id="CLU_311836_0_0_2"/>
<evidence type="ECO:0000313" key="1">
    <source>
        <dbReference type="EMBL" id="ADI75182.1"/>
    </source>
</evidence>
<evidence type="ECO:0000313" key="2">
    <source>
        <dbReference type="Proteomes" id="UP000000391"/>
    </source>
</evidence>
<name>D7EC60_METEZ</name>
<dbReference type="AlphaFoldDB" id="D7EC60"/>
<organism evidence="1 2">
    <name type="scientific">Methanohalobium evestigatum (strain ATCC BAA-1072 / DSM 3721 / NBRC 107634 / OCM 161 / Z-7303)</name>
    <dbReference type="NCBI Taxonomy" id="644295"/>
    <lineage>
        <taxon>Archaea</taxon>
        <taxon>Methanobacteriati</taxon>
        <taxon>Methanobacteriota</taxon>
        <taxon>Stenosarchaea group</taxon>
        <taxon>Methanomicrobia</taxon>
        <taxon>Methanosarcinales</taxon>
        <taxon>Methanosarcinaceae</taxon>
        <taxon>Methanohalobium</taxon>
    </lineage>
</organism>